<dbReference type="InterPro" id="IPR008274">
    <property type="entry name" value="AldOxase/xan_DH_MoCoBD1"/>
</dbReference>
<dbReference type="Gene3D" id="3.30.365.10">
    <property type="entry name" value="Aldehyde oxidase/xanthine dehydrogenase, molybdopterin binding domain"/>
    <property type="match status" value="4"/>
</dbReference>
<dbReference type="InterPro" id="IPR000674">
    <property type="entry name" value="Ald_Oxase/Xan_DH_a/b"/>
</dbReference>
<dbReference type="Proteomes" id="UP000020103">
    <property type="component" value="Unassembled WGS sequence"/>
</dbReference>
<comment type="caution">
    <text evidence="8">The sequence shown here is derived from an EMBL/GenBank/DDBJ whole genome shotgun (WGS) entry which is preliminary data.</text>
</comment>
<sequence length="933" mass="99278">MKVNGKLIDASPRPGQCLRTFLREHGHVEVKKGCDAGDCGACTVLVDGASQHSCIVPAHRVADAEIHTVRSLAGEHDLHPMQRDFIDHAGFQCGFCTAGMVLTAASLTPAQTGDLDNALKGNLCRCTGYRPIRDAVCGVASPRGSVSAPAAARVVTGTEPYTMDELPAGVGYVAVLGSPHPSARITRIDTDQARLLPGVRAVLCYRDDPGVPFSTARHHERTDDPDDTLVFDRVLRFAGQRVAAVVADTPAIAHRALEHIDVEYEVLPAVFDPEMAQLPGAHLVHGDKGLGARIADPARNLVAEVHGEVGDVAAALARARESGAVITGSWQTARVQHVHLETHGSVGWQDERGRYVLRTSSQVPFLVRDELCHVFGLAREQVRVFAPRVGGGFGAKQEMLTEDLVLLAVRVTGAPVVYEFTRSDQFTIAPCRHPMRVNVTAAADGDGVLTALAVDVLSDAGAYGNHSVGVMFHGCNESMAQYRCANKRVDAQAVYTNNIPSGAFRGYGLGQVLFGIESALDELARNLGIDPFEFRRRNVIVPGDSFVSWEVEEDDLAFGSYGLDQCLDLAQDALARGAADPARNGSDLPAGWKVGEGMAIAMIATVPPRGHVADARAELDARGRYRISVGSAEFGNGTTTVHAQLAAGVLGCAPDQVYIHQADTDAVSHDTGAFGSAGTTVAGLAVYRAAELLRDQIIRFAATKLAVPQSRCVLEPDGVRAGADLLGLTEIAASAPEPLSAVGHHEGTPRSVAFNVQAFRVAVRPQTGTVRILQSVQTADAGVVVNPQQCRGQVEGGVAQAIGSALYEEILVHDGFVSTTALRNYHIPRLVDVPDTEVYFADTYDTFGPLGAKSMSESPYNPVAPALANAIRDAVGVRVYRLPMNAARVWRVINDSGAVSRHEGHTQGSDRGTRRRWHRRVGACGGGQWRGAA</sequence>
<dbReference type="Gene3D" id="3.90.1170.50">
    <property type="entry name" value="Aldehyde oxidase/xanthine dehydrogenase, a/b hammerhead"/>
    <property type="match status" value="1"/>
</dbReference>
<dbReference type="SUPFAM" id="SSF47741">
    <property type="entry name" value="CO dehydrogenase ISP C-domain like"/>
    <property type="match status" value="1"/>
</dbReference>
<feature type="compositionally biased region" description="Gly residues" evidence="6">
    <location>
        <begin position="923"/>
        <end position="933"/>
    </location>
</feature>
<keyword evidence="3" id="KW-0479">Metal-binding</keyword>
<evidence type="ECO:0000313" key="8">
    <source>
        <dbReference type="EMBL" id="EUA48807.1"/>
    </source>
</evidence>
<dbReference type="InterPro" id="IPR001041">
    <property type="entry name" value="2Fe-2S_ferredoxin-type"/>
</dbReference>
<evidence type="ECO:0000313" key="9">
    <source>
        <dbReference type="Proteomes" id="UP000020103"/>
    </source>
</evidence>
<dbReference type="GO" id="GO:0016491">
    <property type="term" value="F:oxidoreductase activity"/>
    <property type="evidence" value="ECO:0007669"/>
    <property type="project" value="UniProtKB-KW"/>
</dbReference>
<reference evidence="8 9" key="1">
    <citation type="submission" date="2013-12" db="EMBL/GenBank/DDBJ databases">
        <authorList>
            <person name="Madinger N."/>
            <person name="Lenaerts A."/>
            <person name="Ordway D."/>
            <person name="DeGroote M.A."/>
            <person name="Parker T."/>
            <person name="Sizemore C."/>
            <person name="Tallon L.J."/>
            <person name="Sadzewicz L.K."/>
            <person name="Sengamalay N."/>
            <person name="Fraser C.M."/>
            <person name="Hine E."/>
            <person name="Shefchek K.A."/>
            <person name="Das S.P."/>
            <person name="Tettelin H."/>
        </authorList>
    </citation>
    <scope>NUCLEOTIDE SEQUENCE [LARGE SCALE GENOMIC DNA]</scope>
    <source>
        <strain evidence="8 9">21</strain>
    </source>
</reference>
<dbReference type="Pfam" id="PF02738">
    <property type="entry name" value="MoCoBD_1"/>
    <property type="match status" value="1"/>
</dbReference>
<dbReference type="InterPro" id="IPR016208">
    <property type="entry name" value="Ald_Oxase/xanthine_DH-like"/>
</dbReference>
<dbReference type="Pfam" id="PF20256">
    <property type="entry name" value="MoCoBD_2"/>
    <property type="match status" value="1"/>
</dbReference>
<dbReference type="Pfam" id="PF00111">
    <property type="entry name" value="Fer2"/>
    <property type="match status" value="1"/>
</dbReference>
<dbReference type="InterPro" id="IPR006058">
    <property type="entry name" value="2Fe2S_fd_BS"/>
</dbReference>
<keyword evidence="2" id="KW-0500">Molybdenum</keyword>
<evidence type="ECO:0000256" key="1">
    <source>
        <dbReference type="ARBA" id="ARBA00006849"/>
    </source>
</evidence>
<keyword evidence="5" id="KW-0408">Iron</keyword>
<evidence type="ECO:0000259" key="7">
    <source>
        <dbReference type="PROSITE" id="PS51085"/>
    </source>
</evidence>
<dbReference type="Gene3D" id="3.10.20.30">
    <property type="match status" value="1"/>
</dbReference>
<name>A0A829Q993_9MYCO</name>
<dbReference type="InterPro" id="IPR012675">
    <property type="entry name" value="Beta-grasp_dom_sf"/>
</dbReference>
<comment type="similarity">
    <text evidence="1">Belongs to the xanthine dehydrogenase family.</text>
</comment>
<dbReference type="PROSITE" id="PS51085">
    <property type="entry name" value="2FE2S_FER_2"/>
    <property type="match status" value="1"/>
</dbReference>
<dbReference type="InterPro" id="IPR036856">
    <property type="entry name" value="Ald_Oxase/Xan_DH_a/b_sf"/>
</dbReference>
<evidence type="ECO:0000256" key="6">
    <source>
        <dbReference type="SAM" id="MobiDB-lite"/>
    </source>
</evidence>
<dbReference type="InterPro" id="IPR036010">
    <property type="entry name" value="2Fe-2S_ferredoxin-like_sf"/>
</dbReference>
<evidence type="ECO:0000256" key="4">
    <source>
        <dbReference type="ARBA" id="ARBA00023002"/>
    </source>
</evidence>
<dbReference type="InterPro" id="IPR036884">
    <property type="entry name" value="2Fe-2S-bd_dom_sf"/>
</dbReference>
<dbReference type="GO" id="GO:0051537">
    <property type="term" value="F:2 iron, 2 sulfur cluster binding"/>
    <property type="evidence" value="ECO:0007669"/>
    <property type="project" value="InterPro"/>
</dbReference>
<dbReference type="Gene3D" id="1.10.150.120">
    <property type="entry name" value="[2Fe-2S]-binding domain"/>
    <property type="match status" value="1"/>
</dbReference>
<dbReference type="SMART" id="SM01008">
    <property type="entry name" value="Ald_Xan_dh_C"/>
    <property type="match status" value="1"/>
</dbReference>
<dbReference type="GO" id="GO:0005506">
    <property type="term" value="F:iron ion binding"/>
    <property type="evidence" value="ECO:0007669"/>
    <property type="project" value="InterPro"/>
</dbReference>
<dbReference type="Pfam" id="PF01799">
    <property type="entry name" value="Fer2_2"/>
    <property type="match status" value="1"/>
</dbReference>
<evidence type="ECO:0000256" key="3">
    <source>
        <dbReference type="ARBA" id="ARBA00022723"/>
    </source>
</evidence>
<dbReference type="SUPFAM" id="SSF54292">
    <property type="entry name" value="2Fe-2S ferredoxin-like"/>
    <property type="match status" value="1"/>
</dbReference>
<protein>
    <submittedName>
        <fullName evidence="8">2Fe-2S iron-sulfur cluster binding domain protein</fullName>
    </submittedName>
</protein>
<dbReference type="EMBL" id="JAOF01000001">
    <property type="protein sequence ID" value="EUA48807.1"/>
    <property type="molecule type" value="Genomic_DNA"/>
</dbReference>
<dbReference type="CDD" id="cd00207">
    <property type="entry name" value="fer2"/>
    <property type="match status" value="1"/>
</dbReference>
<dbReference type="InterPro" id="IPR046867">
    <property type="entry name" value="AldOxase/xan_DH_MoCoBD2"/>
</dbReference>
<keyword evidence="4" id="KW-0560">Oxidoreductase</keyword>
<organism evidence="8 9">
    <name type="scientific">Mycobacteroides abscessus 21</name>
    <dbReference type="NCBI Taxonomy" id="1299324"/>
    <lineage>
        <taxon>Bacteria</taxon>
        <taxon>Bacillati</taxon>
        <taxon>Actinomycetota</taxon>
        <taxon>Actinomycetes</taxon>
        <taxon>Mycobacteriales</taxon>
        <taxon>Mycobacteriaceae</taxon>
        <taxon>Mycobacteroides</taxon>
        <taxon>Mycobacteroides abscessus</taxon>
    </lineage>
</organism>
<dbReference type="PANTHER" id="PTHR11908">
    <property type="entry name" value="XANTHINE DEHYDROGENASE"/>
    <property type="match status" value="1"/>
</dbReference>
<dbReference type="SUPFAM" id="SSF54665">
    <property type="entry name" value="CO dehydrogenase molybdoprotein N-domain-like"/>
    <property type="match status" value="1"/>
</dbReference>
<dbReference type="PROSITE" id="PS00197">
    <property type="entry name" value="2FE2S_FER_1"/>
    <property type="match status" value="1"/>
</dbReference>
<dbReference type="AlphaFoldDB" id="A0A829Q993"/>
<dbReference type="PANTHER" id="PTHR11908:SF132">
    <property type="entry name" value="ALDEHYDE OXIDASE 1-RELATED"/>
    <property type="match status" value="1"/>
</dbReference>
<feature type="domain" description="2Fe-2S ferredoxin-type" evidence="7">
    <location>
        <begin position="1"/>
        <end position="72"/>
    </location>
</feature>
<accession>A0A829Q993</accession>
<evidence type="ECO:0000256" key="2">
    <source>
        <dbReference type="ARBA" id="ARBA00022505"/>
    </source>
</evidence>
<dbReference type="Pfam" id="PF01315">
    <property type="entry name" value="Ald_Xan_dh_C"/>
    <property type="match status" value="1"/>
</dbReference>
<evidence type="ECO:0000256" key="5">
    <source>
        <dbReference type="ARBA" id="ARBA00023004"/>
    </source>
</evidence>
<dbReference type="SUPFAM" id="SSF56003">
    <property type="entry name" value="Molybdenum cofactor-binding domain"/>
    <property type="match status" value="1"/>
</dbReference>
<proteinExistence type="inferred from homology"/>
<gene>
    <name evidence="8" type="ORF">I543_3133</name>
</gene>
<dbReference type="InterPro" id="IPR037165">
    <property type="entry name" value="AldOxase/xan_DH_Mopterin-bd_sf"/>
</dbReference>
<feature type="region of interest" description="Disordered" evidence="6">
    <location>
        <begin position="900"/>
        <end position="933"/>
    </location>
</feature>
<dbReference type="InterPro" id="IPR002888">
    <property type="entry name" value="2Fe-2S-bd"/>
</dbReference>